<keyword evidence="3" id="KW-1185">Reference proteome</keyword>
<keyword evidence="1" id="KW-0812">Transmembrane</keyword>
<dbReference type="Gramene" id="rna-AYBTSS11_LOCUS11643">
    <property type="protein sequence ID" value="CAJ1943952.1"/>
    <property type="gene ID" value="gene-AYBTSS11_LOCUS11643"/>
</dbReference>
<keyword evidence="1" id="KW-0472">Membrane</keyword>
<evidence type="ECO:0000313" key="2">
    <source>
        <dbReference type="EMBL" id="CAJ1943952.1"/>
    </source>
</evidence>
<dbReference type="Proteomes" id="UP001189624">
    <property type="component" value="Chromosome 3"/>
</dbReference>
<keyword evidence="1" id="KW-1133">Transmembrane helix</keyword>
<feature type="transmembrane region" description="Helical" evidence="1">
    <location>
        <begin position="143"/>
        <end position="162"/>
    </location>
</feature>
<evidence type="ECO:0000313" key="3">
    <source>
        <dbReference type="Proteomes" id="UP001189624"/>
    </source>
</evidence>
<organism evidence="2 3">
    <name type="scientific">Sphenostylis stenocarpa</name>
    <dbReference type="NCBI Taxonomy" id="92480"/>
    <lineage>
        <taxon>Eukaryota</taxon>
        <taxon>Viridiplantae</taxon>
        <taxon>Streptophyta</taxon>
        <taxon>Embryophyta</taxon>
        <taxon>Tracheophyta</taxon>
        <taxon>Spermatophyta</taxon>
        <taxon>Magnoliopsida</taxon>
        <taxon>eudicotyledons</taxon>
        <taxon>Gunneridae</taxon>
        <taxon>Pentapetalae</taxon>
        <taxon>rosids</taxon>
        <taxon>fabids</taxon>
        <taxon>Fabales</taxon>
        <taxon>Fabaceae</taxon>
        <taxon>Papilionoideae</taxon>
        <taxon>50 kb inversion clade</taxon>
        <taxon>NPAAA clade</taxon>
        <taxon>indigoferoid/millettioid clade</taxon>
        <taxon>Phaseoleae</taxon>
        <taxon>Sphenostylis</taxon>
    </lineage>
</organism>
<sequence>MVSRKTQNNSLYNQDKNERMNHLAWNGNGTISDSGVGASNGDADQKHQLGTSLQVDDHDNVRFGLFGSERGFPGIKNFAELIEYDLLDNSALVVAGSGRTWCKKTLIRQNQIGDRRKNLTVSEDGSRVVRWISRAEQRDHRRIIPLSTVILHVSGLAHYSVISYQEFAQYLGISY</sequence>
<accession>A0AA86VKW2</accession>
<dbReference type="EMBL" id="OY731400">
    <property type="protein sequence ID" value="CAJ1943952.1"/>
    <property type="molecule type" value="Genomic_DNA"/>
</dbReference>
<dbReference type="AlphaFoldDB" id="A0AA86VKW2"/>
<protein>
    <submittedName>
        <fullName evidence="2">Uncharacterized protein</fullName>
    </submittedName>
</protein>
<gene>
    <name evidence="2" type="ORF">AYBTSS11_LOCUS11643</name>
</gene>
<reference evidence="2" key="1">
    <citation type="submission" date="2023-10" db="EMBL/GenBank/DDBJ databases">
        <authorList>
            <person name="Domelevo Entfellner J.-B."/>
        </authorList>
    </citation>
    <scope>NUCLEOTIDE SEQUENCE</scope>
</reference>
<evidence type="ECO:0000256" key="1">
    <source>
        <dbReference type="SAM" id="Phobius"/>
    </source>
</evidence>
<name>A0AA86VKW2_9FABA</name>
<proteinExistence type="predicted"/>